<reference evidence="1 2" key="1">
    <citation type="submission" date="2014-07" db="EMBL/GenBank/DDBJ databases">
        <title>Genome of Chryseobacterium soli DSM 19298.</title>
        <authorList>
            <person name="Stropko S.J."/>
            <person name="Pipes S.E."/>
            <person name="Newman J."/>
        </authorList>
    </citation>
    <scope>NUCLEOTIDE SEQUENCE [LARGE SCALE GENOMIC DNA]</scope>
    <source>
        <strain evidence="1 2">DSM 19298</strain>
    </source>
</reference>
<proteinExistence type="predicted"/>
<name>A0A086A9V7_9FLAO</name>
<keyword evidence="2" id="KW-1185">Reference proteome</keyword>
<gene>
    <name evidence="1" type="ORF">IW15_06675</name>
</gene>
<evidence type="ECO:0000313" key="2">
    <source>
        <dbReference type="Proteomes" id="UP000028705"/>
    </source>
</evidence>
<evidence type="ECO:0000313" key="1">
    <source>
        <dbReference type="EMBL" id="KFF13471.1"/>
    </source>
</evidence>
<sequence>MATARLDFQVEVETATAAAGYVIEPALEAAVPVAVDVLSLSIFANHGKQDVDVFICKYC</sequence>
<accession>A0A086A9V7</accession>
<dbReference type="AlphaFoldDB" id="A0A086A9V7"/>
<comment type="caution">
    <text evidence="1">The sequence shown here is derived from an EMBL/GenBank/DDBJ whole genome shotgun (WGS) entry which is preliminary data.</text>
</comment>
<dbReference type="Proteomes" id="UP000028705">
    <property type="component" value="Unassembled WGS sequence"/>
</dbReference>
<dbReference type="STRING" id="445961.IW15_06675"/>
<organism evidence="1 2">
    <name type="scientific">Chryseobacterium soli</name>
    <dbReference type="NCBI Taxonomy" id="445961"/>
    <lineage>
        <taxon>Bacteria</taxon>
        <taxon>Pseudomonadati</taxon>
        <taxon>Bacteroidota</taxon>
        <taxon>Flavobacteriia</taxon>
        <taxon>Flavobacteriales</taxon>
        <taxon>Weeksellaceae</taxon>
        <taxon>Chryseobacterium group</taxon>
        <taxon>Chryseobacterium</taxon>
    </lineage>
</organism>
<protein>
    <submittedName>
        <fullName evidence="1">Uncharacterized protein</fullName>
    </submittedName>
</protein>
<dbReference type="EMBL" id="JPRH01000002">
    <property type="protein sequence ID" value="KFF13471.1"/>
    <property type="molecule type" value="Genomic_DNA"/>
</dbReference>